<dbReference type="KEGG" id="bvu:BVU_0936"/>
<evidence type="ECO:0000313" key="2">
    <source>
        <dbReference type="Proteomes" id="UP000002861"/>
    </source>
</evidence>
<name>A6KYW7_PHOV8</name>
<gene>
    <name evidence="1" type="ordered locus">BVU_0936</name>
</gene>
<dbReference type="HOGENOM" id="CLU_2448617_0_0_10"/>
<dbReference type="EMBL" id="CP000139">
    <property type="protein sequence ID" value="ABR38631.1"/>
    <property type="molecule type" value="Genomic_DNA"/>
</dbReference>
<accession>A6KYW7</accession>
<evidence type="ECO:0000313" key="1">
    <source>
        <dbReference type="EMBL" id="ABR38631.1"/>
    </source>
</evidence>
<dbReference type="AlphaFoldDB" id="A6KYW7"/>
<reference evidence="1 2" key="1">
    <citation type="journal article" date="2007" name="PLoS Biol.">
        <title>Evolution of symbiotic bacteria in the distal human intestine.</title>
        <authorList>
            <person name="Xu J."/>
            <person name="Mahowald M.A."/>
            <person name="Ley R.E."/>
            <person name="Lozupone C.A."/>
            <person name="Hamady M."/>
            <person name="Martens E.C."/>
            <person name="Henrissat B."/>
            <person name="Coutinho P.M."/>
            <person name="Minx P."/>
            <person name="Latreille P."/>
            <person name="Cordum H."/>
            <person name="Van Brunt A."/>
            <person name="Kim K."/>
            <person name="Fulton R.S."/>
            <person name="Fulton L.A."/>
            <person name="Clifton S.W."/>
            <person name="Wilson R.K."/>
            <person name="Knight R.D."/>
            <person name="Gordon J.I."/>
        </authorList>
    </citation>
    <scope>NUCLEOTIDE SEQUENCE [LARGE SCALE GENOMIC DNA]</scope>
    <source>
        <strain evidence="2">ATCC 8482 / DSM 1447 / JCM 5826 / CCUG 4940 / NBRC 14291 / NCTC 11154</strain>
    </source>
</reference>
<dbReference type="STRING" id="435590.BVU_0936"/>
<dbReference type="Proteomes" id="UP000002861">
    <property type="component" value="Chromosome"/>
</dbReference>
<protein>
    <submittedName>
        <fullName evidence="1">Uncharacterized protein</fullName>
    </submittedName>
</protein>
<sequence>MWETILRVRRKQKSKMVTEPFFDKNSSISYIFFIIRYCHFQSPFIMAYRYTRLAKSLSFTGVANYQGMSRHMDMRTLRIQSAEALPEAP</sequence>
<proteinExistence type="predicted"/>
<organism evidence="1 2">
    <name type="scientific">Phocaeicola vulgatus (strain ATCC 8482 / DSM 1447 / JCM 5826 / CCUG 4940 / NBRC 14291 / NCTC 11154)</name>
    <name type="common">Bacteroides vulgatus</name>
    <dbReference type="NCBI Taxonomy" id="435590"/>
    <lineage>
        <taxon>Bacteria</taxon>
        <taxon>Pseudomonadati</taxon>
        <taxon>Bacteroidota</taxon>
        <taxon>Bacteroidia</taxon>
        <taxon>Bacteroidales</taxon>
        <taxon>Bacteroidaceae</taxon>
        <taxon>Phocaeicola</taxon>
    </lineage>
</organism>
<dbReference type="PaxDb" id="435590-BVU_0936"/>